<name>A0A6J8A7B1_MYTCO</name>
<organism evidence="2 3">
    <name type="scientific">Mytilus coruscus</name>
    <name type="common">Sea mussel</name>
    <dbReference type="NCBI Taxonomy" id="42192"/>
    <lineage>
        <taxon>Eukaryota</taxon>
        <taxon>Metazoa</taxon>
        <taxon>Spiralia</taxon>
        <taxon>Lophotrochozoa</taxon>
        <taxon>Mollusca</taxon>
        <taxon>Bivalvia</taxon>
        <taxon>Autobranchia</taxon>
        <taxon>Pteriomorphia</taxon>
        <taxon>Mytilida</taxon>
        <taxon>Mytiloidea</taxon>
        <taxon>Mytilidae</taxon>
        <taxon>Mytilinae</taxon>
        <taxon>Mytilus</taxon>
    </lineage>
</organism>
<proteinExistence type="predicted"/>
<sequence>MYDTNRKYDIKGTENVSKVWHKQKPWHQKNRKSVKGIGQTDNIASEKPKTCQNVTQTESMASKEPKTVKGMAKTETVASKEPKTCQRYGKNRNCGLKGTENVSKVWHKQKVWHQRNRKRVKSRARTETVASDKPKTCQMYGTNRKYDIKGTENVSKV</sequence>
<dbReference type="EMBL" id="CACVKT020000754">
    <property type="protein sequence ID" value="CAC5362720.1"/>
    <property type="molecule type" value="Genomic_DNA"/>
</dbReference>
<accession>A0A6J8A7B1</accession>
<evidence type="ECO:0000313" key="3">
    <source>
        <dbReference type="Proteomes" id="UP000507470"/>
    </source>
</evidence>
<evidence type="ECO:0000256" key="1">
    <source>
        <dbReference type="SAM" id="MobiDB-lite"/>
    </source>
</evidence>
<evidence type="ECO:0000313" key="2">
    <source>
        <dbReference type="EMBL" id="CAC5362720.1"/>
    </source>
</evidence>
<dbReference type="Proteomes" id="UP000507470">
    <property type="component" value="Unassembled WGS sequence"/>
</dbReference>
<feature type="compositionally biased region" description="Basic and acidic residues" evidence="1">
    <location>
        <begin position="124"/>
        <end position="135"/>
    </location>
</feature>
<feature type="compositionally biased region" description="Polar residues" evidence="1">
    <location>
        <begin position="50"/>
        <end position="60"/>
    </location>
</feature>
<gene>
    <name evidence="2" type="ORF">MCOR_4394</name>
</gene>
<keyword evidence="3" id="KW-1185">Reference proteome</keyword>
<reference evidence="2 3" key="1">
    <citation type="submission" date="2020-06" db="EMBL/GenBank/DDBJ databases">
        <authorList>
            <person name="Li R."/>
            <person name="Bekaert M."/>
        </authorList>
    </citation>
    <scope>NUCLEOTIDE SEQUENCE [LARGE SCALE GENOMIC DNA]</scope>
    <source>
        <strain evidence="3">wild</strain>
    </source>
</reference>
<feature type="region of interest" description="Disordered" evidence="1">
    <location>
        <begin position="19"/>
        <end position="97"/>
    </location>
</feature>
<protein>
    <submittedName>
        <fullName evidence="2">Uncharacterized protein</fullName>
    </submittedName>
</protein>
<dbReference type="AlphaFoldDB" id="A0A6J8A7B1"/>
<feature type="region of interest" description="Disordered" evidence="1">
    <location>
        <begin position="116"/>
        <end position="143"/>
    </location>
</feature>
<feature type="compositionally biased region" description="Basic residues" evidence="1">
    <location>
        <begin position="19"/>
        <end position="34"/>
    </location>
</feature>